<dbReference type="Proteomes" id="UP000009296">
    <property type="component" value="Chromosome"/>
</dbReference>
<evidence type="ECO:0000313" key="4">
    <source>
        <dbReference type="Proteomes" id="UP000009296"/>
    </source>
</evidence>
<dbReference type="PANTHER" id="PTHR37478:SF2">
    <property type="entry name" value="UPF0251 PROTEIN TK0562"/>
    <property type="match status" value="1"/>
</dbReference>
<dbReference type="Pfam" id="PF02001">
    <property type="entry name" value="DUF134"/>
    <property type="match status" value="1"/>
</dbReference>
<dbReference type="PANTHER" id="PTHR37478">
    <property type="match status" value="1"/>
</dbReference>
<dbReference type="SUPFAM" id="SSF88659">
    <property type="entry name" value="Sigma3 and sigma4 domains of RNA polymerase sigma factors"/>
    <property type="match status" value="1"/>
</dbReference>
<organism evidence="3 4">
    <name type="scientific">Methanothermococcus okinawensis (strain DSM 14208 / JCM 11175 / IH1)</name>
    <dbReference type="NCBI Taxonomy" id="647113"/>
    <lineage>
        <taxon>Archaea</taxon>
        <taxon>Methanobacteriati</taxon>
        <taxon>Methanobacteriota</taxon>
        <taxon>Methanomada group</taxon>
        <taxon>Methanococci</taxon>
        <taxon>Methanococcales</taxon>
        <taxon>Methanococcaceae</taxon>
        <taxon>Methanothermococcus</taxon>
    </lineage>
</organism>
<evidence type="ECO:0000256" key="2">
    <source>
        <dbReference type="HAMAP-Rule" id="MF_00674"/>
    </source>
</evidence>
<dbReference type="RefSeq" id="WP_013866415.1">
    <property type="nucleotide sequence ID" value="NC_015636.1"/>
</dbReference>
<dbReference type="AlphaFoldDB" id="F8ANN1"/>
<reference evidence="3" key="1">
    <citation type="submission" date="2011-05" db="EMBL/GenBank/DDBJ databases">
        <title>Complete sequence of chromosome of Methanothermococcus okinawensis IH1.</title>
        <authorList>
            <consortium name="US DOE Joint Genome Institute"/>
            <person name="Lucas S."/>
            <person name="Han J."/>
            <person name="Lapidus A."/>
            <person name="Cheng J.-F."/>
            <person name="Goodwin L."/>
            <person name="Pitluck S."/>
            <person name="Peters L."/>
            <person name="Mikhailova N."/>
            <person name="Held B."/>
            <person name="Han C."/>
            <person name="Tapia R."/>
            <person name="Land M."/>
            <person name="Hauser L."/>
            <person name="Kyrpides N."/>
            <person name="Ivanova N."/>
            <person name="Pagani I."/>
            <person name="Sieprawska-Lupa M."/>
            <person name="Takai K."/>
            <person name="Miyazaki J."/>
            <person name="Whitman W."/>
            <person name="Woyke T."/>
        </authorList>
    </citation>
    <scope>NUCLEOTIDE SEQUENCE [LARGE SCALE GENOMIC DNA]</scope>
    <source>
        <strain evidence="3">IH1</strain>
    </source>
</reference>
<dbReference type="InterPro" id="IPR036388">
    <property type="entry name" value="WH-like_DNA-bd_sf"/>
</dbReference>
<sequence>MRFRKGRPKIPRIISEEPKARIFKPAEILGNTTNNNEKEVLHLSLEELESIRLVDYLGYSHEEAANAMGISRRVFWNILKSARKKVSDFLVNGKIIRIEGGYYKLRECGMNDICGKGKYCIFKPTRCCPRFQVNDDDRYNTDNNTDNKD</sequence>
<dbReference type="STRING" id="647113.Metok_0236"/>
<dbReference type="GeneID" id="10772353"/>
<dbReference type="Gene3D" id="1.10.10.10">
    <property type="entry name" value="Winged helix-like DNA-binding domain superfamily/Winged helix DNA-binding domain"/>
    <property type="match status" value="1"/>
</dbReference>
<keyword evidence="4" id="KW-1185">Reference proteome</keyword>
<dbReference type="HAMAP" id="MF_00674">
    <property type="entry name" value="UPF0251"/>
    <property type="match status" value="1"/>
</dbReference>
<dbReference type="OrthoDB" id="74471at2157"/>
<dbReference type="HOGENOM" id="CLU_094511_0_2_2"/>
<dbReference type="InterPro" id="IPR013324">
    <property type="entry name" value="RNA_pol_sigma_r3/r4-like"/>
</dbReference>
<accession>F8ANN1</accession>
<evidence type="ECO:0000256" key="1">
    <source>
        <dbReference type="ARBA" id="ARBA00009350"/>
    </source>
</evidence>
<proteinExistence type="inferred from homology"/>
<dbReference type="KEGG" id="mok:Metok_0236"/>
<dbReference type="eggNOG" id="arCOG02238">
    <property type="taxonomic scope" value="Archaea"/>
</dbReference>
<protein>
    <recommendedName>
        <fullName evidence="2">UPF0251 protein Metok_0236</fullName>
    </recommendedName>
</protein>
<gene>
    <name evidence="3" type="ordered locus">Metok_0236</name>
</gene>
<comment type="similarity">
    <text evidence="1 2">Belongs to the UPF0251 family.</text>
</comment>
<dbReference type="InterPro" id="IPR002852">
    <property type="entry name" value="UPF0251"/>
</dbReference>
<name>F8ANN1_METOI</name>
<dbReference type="EMBL" id="CP002792">
    <property type="protein sequence ID" value="AEH06229.1"/>
    <property type="molecule type" value="Genomic_DNA"/>
</dbReference>
<evidence type="ECO:0000313" key="3">
    <source>
        <dbReference type="EMBL" id="AEH06229.1"/>
    </source>
</evidence>